<keyword evidence="3" id="KW-1185">Reference proteome</keyword>
<dbReference type="Proteomes" id="UP000295509">
    <property type="component" value="Unassembled WGS sequence"/>
</dbReference>
<sequence length="272" mass="29751">MYRPYLLVISSTADEAALHEAVLNWRFYPAVHGPADHAGRAVYHRGGDVRGAGRSSRFAPPPVDDLARRHAGPNTSQARSGNSYARRLLVEAAWSYQHPARVSPDIQRRHEGSPRPSLTTPGMRRRAYAYAIASSSHAANRFQLATGQSSHIGSTGSCGVVQRHSESPPRRLTYEKVRILSALHHALFVTHERPDFRADRLPSPASCAAHVFAPRFRAAAFAGLEDCRAMRRGARRAAPSALDAFCRTDLTSCAWAAWLARIASSRPSSTPA</sequence>
<dbReference type="AlphaFoldDB" id="A0A4R8LS01"/>
<accession>A0A4R8LS01</accession>
<proteinExistence type="predicted"/>
<dbReference type="EMBL" id="SORE01000011">
    <property type="protein sequence ID" value="TDY48174.1"/>
    <property type="molecule type" value="Genomic_DNA"/>
</dbReference>
<protein>
    <submittedName>
        <fullName evidence="2">Uncharacterized protein</fullName>
    </submittedName>
</protein>
<gene>
    <name evidence="2" type="ORF">BX592_111109</name>
</gene>
<comment type="caution">
    <text evidence="2">The sequence shown here is derived from an EMBL/GenBank/DDBJ whole genome shotgun (WGS) entry which is preliminary data.</text>
</comment>
<name>A0A4R8LS01_9BURK</name>
<reference evidence="2 3" key="1">
    <citation type="submission" date="2019-03" db="EMBL/GenBank/DDBJ databases">
        <title>Genomic Encyclopedia of Type Strains, Phase III (KMG-III): the genomes of soil and plant-associated and newly described type strains.</title>
        <authorList>
            <person name="Whitman W."/>
        </authorList>
    </citation>
    <scope>NUCLEOTIDE SEQUENCE [LARGE SCALE GENOMIC DNA]</scope>
    <source>
        <strain evidence="2 3">LMG 29544</strain>
    </source>
</reference>
<organism evidence="2 3">
    <name type="scientific">Paraburkholderia rhizosphaerae</name>
    <dbReference type="NCBI Taxonomy" id="480658"/>
    <lineage>
        <taxon>Bacteria</taxon>
        <taxon>Pseudomonadati</taxon>
        <taxon>Pseudomonadota</taxon>
        <taxon>Betaproteobacteria</taxon>
        <taxon>Burkholderiales</taxon>
        <taxon>Burkholderiaceae</taxon>
        <taxon>Paraburkholderia</taxon>
    </lineage>
</organism>
<feature type="region of interest" description="Disordered" evidence="1">
    <location>
        <begin position="47"/>
        <end position="82"/>
    </location>
</feature>
<feature type="compositionally biased region" description="Polar residues" evidence="1">
    <location>
        <begin position="73"/>
        <end position="82"/>
    </location>
</feature>
<evidence type="ECO:0000256" key="1">
    <source>
        <dbReference type="SAM" id="MobiDB-lite"/>
    </source>
</evidence>
<evidence type="ECO:0000313" key="2">
    <source>
        <dbReference type="EMBL" id="TDY48174.1"/>
    </source>
</evidence>
<evidence type="ECO:0000313" key="3">
    <source>
        <dbReference type="Proteomes" id="UP000295509"/>
    </source>
</evidence>